<comment type="similarity">
    <text evidence="2">Belongs to the amino acid/polyamine transporter 2 family.</text>
</comment>
<dbReference type="Pfam" id="PF01490">
    <property type="entry name" value="Aa_trans"/>
    <property type="match status" value="1"/>
</dbReference>
<feature type="transmembrane region" description="Helical" evidence="8">
    <location>
        <begin position="249"/>
        <end position="273"/>
    </location>
</feature>
<evidence type="ECO:0000313" key="10">
    <source>
        <dbReference type="EMBL" id="KAG0263834.1"/>
    </source>
</evidence>
<feature type="transmembrane region" description="Helical" evidence="8">
    <location>
        <begin position="64"/>
        <end position="89"/>
    </location>
</feature>
<proteinExistence type="inferred from homology"/>
<feature type="transmembrane region" description="Helical" evidence="8">
    <location>
        <begin position="217"/>
        <end position="237"/>
    </location>
</feature>
<gene>
    <name evidence="10" type="ORF">BG011_007920</name>
</gene>
<dbReference type="GO" id="GO:0005774">
    <property type="term" value="C:vacuolar membrane"/>
    <property type="evidence" value="ECO:0007669"/>
    <property type="project" value="TreeGrafter"/>
</dbReference>
<feature type="transmembrane region" description="Helical" evidence="8">
    <location>
        <begin position="364"/>
        <end position="383"/>
    </location>
</feature>
<evidence type="ECO:0000256" key="5">
    <source>
        <dbReference type="ARBA" id="ARBA00022970"/>
    </source>
</evidence>
<feature type="transmembrane region" description="Helical" evidence="8">
    <location>
        <begin position="151"/>
        <end position="167"/>
    </location>
</feature>
<feature type="transmembrane region" description="Helical" evidence="8">
    <location>
        <begin position="293"/>
        <end position="317"/>
    </location>
</feature>
<reference evidence="10" key="1">
    <citation type="journal article" date="2020" name="Fungal Divers.">
        <title>Resolving the Mortierellaceae phylogeny through synthesis of multi-gene phylogenetics and phylogenomics.</title>
        <authorList>
            <person name="Vandepol N."/>
            <person name="Liber J."/>
            <person name="Desiro A."/>
            <person name="Na H."/>
            <person name="Kennedy M."/>
            <person name="Barry K."/>
            <person name="Grigoriev I.V."/>
            <person name="Miller A.N."/>
            <person name="O'Donnell K."/>
            <person name="Stajich J.E."/>
            <person name="Bonito G."/>
        </authorList>
    </citation>
    <scope>NUCLEOTIDE SEQUENCE</scope>
    <source>
        <strain evidence="10">KOD948</strain>
    </source>
</reference>
<evidence type="ECO:0000256" key="2">
    <source>
        <dbReference type="ARBA" id="ARBA00008066"/>
    </source>
</evidence>
<name>A0A9P6U8B1_9FUNG</name>
<evidence type="ECO:0000256" key="3">
    <source>
        <dbReference type="ARBA" id="ARBA00022448"/>
    </source>
</evidence>
<dbReference type="GO" id="GO:0015179">
    <property type="term" value="F:L-amino acid transmembrane transporter activity"/>
    <property type="evidence" value="ECO:0007669"/>
    <property type="project" value="TreeGrafter"/>
</dbReference>
<feature type="transmembrane region" description="Helical" evidence="8">
    <location>
        <begin position="395"/>
        <end position="415"/>
    </location>
</feature>
<protein>
    <recommendedName>
        <fullName evidence="9">Amino acid transporter transmembrane domain-containing protein</fullName>
    </recommendedName>
</protein>
<evidence type="ECO:0000256" key="4">
    <source>
        <dbReference type="ARBA" id="ARBA00022692"/>
    </source>
</evidence>
<keyword evidence="3" id="KW-0813">Transport</keyword>
<feature type="domain" description="Amino acid transporter transmembrane" evidence="9">
    <location>
        <begin position="33"/>
        <end position="418"/>
    </location>
</feature>
<keyword evidence="7 8" id="KW-0472">Membrane</keyword>
<keyword evidence="5" id="KW-0029">Amino-acid transport</keyword>
<feature type="transmembrane region" description="Helical" evidence="8">
    <location>
        <begin position="174"/>
        <end position="197"/>
    </location>
</feature>
<dbReference type="PANTHER" id="PTHR22950:SF692">
    <property type="entry name" value="TRANSMEMBRANE AMINO ACID TRANSPORTER FAMILY PROTEIN"/>
    <property type="match status" value="1"/>
</dbReference>
<dbReference type="InterPro" id="IPR013057">
    <property type="entry name" value="AA_transpt_TM"/>
</dbReference>
<keyword evidence="6 8" id="KW-1133">Transmembrane helix</keyword>
<comment type="caution">
    <text evidence="10">The sequence shown here is derived from an EMBL/GenBank/DDBJ whole genome shotgun (WGS) entry which is preliminary data.</text>
</comment>
<dbReference type="AlphaFoldDB" id="A0A9P6U8B1"/>
<keyword evidence="11" id="KW-1185">Reference proteome</keyword>
<dbReference type="Proteomes" id="UP000726737">
    <property type="component" value="Unassembled WGS sequence"/>
</dbReference>
<feature type="transmembrane region" description="Helical" evidence="8">
    <location>
        <begin position="110"/>
        <end position="131"/>
    </location>
</feature>
<dbReference type="PANTHER" id="PTHR22950">
    <property type="entry name" value="AMINO ACID TRANSPORTER"/>
    <property type="match status" value="1"/>
</dbReference>
<evidence type="ECO:0000256" key="8">
    <source>
        <dbReference type="SAM" id="Phobius"/>
    </source>
</evidence>
<comment type="subcellular location">
    <subcellularLocation>
        <location evidence="1">Membrane</location>
        <topology evidence="1">Multi-pass membrane protein</topology>
    </subcellularLocation>
</comment>
<feature type="transmembrane region" description="Helical" evidence="8">
    <location>
        <begin position="338"/>
        <end position="358"/>
    </location>
</feature>
<organism evidence="10 11">
    <name type="scientific">Mortierella polycephala</name>
    <dbReference type="NCBI Taxonomy" id="41804"/>
    <lineage>
        <taxon>Eukaryota</taxon>
        <taxon>Fungi</taxon>
        <taxon>Fungi incertae sedis</taxon>
        <taxon>Mucoromycota</taxon>
        <taxon>Mortierellomycotina</taxon>
        <taxon>Mortierellomycetes</taxon>
        <taxon>Mortierellales</taxon>
        <taxon>Mortierellaceae</taxon>
        <taxon>Mortierella</taxon>
    </lineage>
</organism>
<evidence type="ECO:0000313" key="11">
    <source>
        <dbReference type="Proteomes" id="UP000726737"/>
    </source>
</evidence>
<evidence type="ECO:0000256" key="7">
    <source>
        <dbReference type="ARBA" id="ARBA00023136"/>
    </source>
</evidence>
<accession>A0A9P6U8B1</accession>
<dbReference type="OrthoDB" id="40134at2759"/>
<dbReference type="EMBL" id="JAAAJA010000063">
    <property type="protein sequence ID" value="KAG0263834.1"/>
    <property type="molecule type" value="Genomic_DNA"/>
</dbReference>
<evidence type="ECO:0000256" key="1">
    <source>
        <dbReference type="ARBA" id="ARBA00004141"/>
    </source>
</evidence>
<evidence type="ECO:0000256" key="6">
    <source>
        <dbReference type="ARBA" id="ARBA00022989"/>
    </source>
</evidence>
<keyword evidence="4 8" id="KW-0812">Transmembrane</keyword>
<feature type="transmembrane region" description="Helical" evidence="8">
    <location>
        <begin position="37"/>
        <end position="58"/>
    </location>
</feature>
<evidence type="ECO:0000259" key="9">
    <source>
        <dbReference type="Pfam" id="PF01490"/>
    </source>
</evidence>
<sequence>MEKHEVTEMYEVRSVNSDKESDAIDLLAERPEQGSNFLAYANVVCVVAGTGTLGLPYALRLGGWIGVGILILSLIMSIYTAILLMKCLYYNGKYRLESYQEIGRHAFGKVGLIAVWFFHTSIVLGAPIMYLILSGTEIEGLAPNVGLDAKAWIWICAAIVAVPFVAMKTLKEVAVMSVFGALATVVLVIVAVRGSIIDMSNPALADVTHNNVVLANLPTTVASISICFGGNVVYMHVEEAMRYPKSWNRVVAAALGTCSILYLATAIPGYLAYGSVAESPILTNLPDDIATKIGTIVIIIHVILAAPILLTSFALEFERLIDVTVARRGVVMERVYRSIIRLAIVGVCGGIACTVPYFGDFLSLLGALGNCTLIFVLPILCYFKLIGWRHLKWYELVWCAIIVLIGIISAIIGSIDAIKALNLRFQTDAKH</sequence>